<protein>
    <submittedName>
        <fullName evidence="2">Uncharacterized protein</fullName>
    </submittedName>
</protein>
<dbReference type="Proteomes" id="UP000008130">
    <property type="component" value="Chromosome"/>
</dbReference>
<organism evidence="2 3">
    <name type="scientific">Polymorphum gilvum (strain LMG 25793 / CGMCC 1.9160 / SL003B-26A1)</name>
    <dbReference type="NCBI Taxonomy" id="991905"/>
    <lineage>
        <taxon>Bacteria</taxon>
        <taxon>Pseudomonadati</taxon>
        <taxon>Pseudomonadota</taxon>
        <taxon>Alphaproteobacteria</taxon>
        <taxon>Rhodobacterales</taxon>
        <taxon>Paracoccaceae</taxon>
        <taxon>Polymorphum</taxon>
    </lineage>
</organism>
<dbReference type="AlphaFoldDB" id="F2J2Y3"/>
<feature type="compositionally biased region" description="Basic and acidic residues" evidence="1">
    <location>
        <begin position="159"/>
        <end position="192"/>
    </location>
</feature>
<name>F2J2Y3_POLGS</name>
<feature type="region of interest" description="Disordered" evidence="1">
    <location>
        <begin position="139"/>
        <end position="222"/>
    </location>
</feature>
<evidence type="ECO:0000313" key="2">
    <source>
        <dbReference type="EMBL" id="ADZ68853.1"/>
    </source>
</evidence>
<feature type="compositionally biased region" description="Basic and acidic residues" evidence="1">
    <location>
        <begin position="101"/>
        <end position="118"/>
    </location>
</feature>
<dbReference type="EMBL" id="CP002568">
    <property type="protein sequence ID" value="ADZ68853.1"/>
    <property type="molecule type" value="Genomic_DNA"/>
</dbReference>
<dbReference type="PATRIC" id="fig|991905.3.peg.427"/>
<evidence type="ECO:0000313" key="3">
    <source>
        <dbReference type="Proteomes" id="UP000008130"/>
    </source>
</evidence>
<sequence>MADAAGAVGVDHPAVDYAQVVDADPGQHGEVARDSGAGRVARQVALWRRSRPYRRGGSIELVEDAVDARQRPARRPAGAPGAISFEQDLRAFQGQAGDPHGAAEQRVPGEREIDAARPGEFHAVRPCLAGQADVLRFQAEVGQQGDRHRPVETQPPAGRRLDLFDHARLDRVPGQQERHDEGRRGDDERDGAQSDQQSLHPVLRGSNRPQFRTKRVNTVTRK</sequence>
<feature type="compositionally biased region" description="Basic residues" evidence="1">
    <location>
        <begin position="211"/>
        <end position="222"/>
    </location>
</feature>
<dbReference type="KEGG" id="pgv:SL003B_0418"/>
<keyword evidence="3" id="KW-1185">Reference proteome</keyword>
<accession>F2J2Y3</accession>
<reference evidence="2 3" key="1">
    <citation type="journal article" date="2011" name="J. Bacteriol.">
        <title>Complete genome sequence of Polymorphum gilvum SL003B-26A1T, a crude oil-degrading bacterium from oil-polluted saline soil.</title>
        <authorList>
            <person name="Li S.G."/>
            <person name="Tang Y.Q."/>
            <person name="Nie Y."/>
            <person name="Cai M."/>
            <person name="Wu X.L."/>
        </authorList>
    </citation>
    <scope>NUCLEOTIDE SEQUENCE [LARGE SCALE GENOMIC DNA]</scope>
    <source>
        <strain evidence="3">LMG 25793 / CGMCC 1.9160 / SL003B-26A1</strain>
    </source>
</reference>
<feature type="region of interest" description="Disordered" evidence="1">
    <location>
        <begin position="91"/>
        <end position="118"/>
    </location>
</feature>
<gene>
    <name evidence="2" type="ordered locus">SL003B_0418</name>
</gene>
<dbReference type="HOGENOM" id="CLU_1244394_0_0_5"/>
<evidence type="ECO:0000256" key="1">
    <source>
        <dbReference type="SAM" id="MobiDB-lite"/>
    </source>
</evidence>
<proteinExistence type="predicted"/>